<sequence>MRSPFRSVHRDDLRDALALVAAIAVVGASFGALAAAGGVPPLMIVAMSVLVFAGGAQFLVVAVVTSGGSVVAAVVAGILLNVRLLPFGLAVGDTVGGGWRARLVGAQLVTDETVAFSRARPSGARARSAFWVCGILLYSAWNLGTVAGMLAGAAVPDPAAFGVDAAFPAGLLALLLPGLRRRDARRVAPTAAGLALLAAPVLPAGLPVLAGLLGLFAAGPPPEPADPPTSDVPPSDPPPASPGTDR</sequence>
<evidence type="ECO:0000256" key="7">
    <source>
        <dbReference type="ARBA" id="ARBA00023136"/>
    </source>
</evidence>
<comment type="similarity">
    <text evidence="2">Belongs to the AzlC family.</text>
</comment>
<evidence type="ECO:0000256" key="5">
    <source>
        <dbReference type="ARBA" id="ARBA00022692"/>
    </source>
</evidence>
<evidence type="ECO:0000256" key="6">
    <source>
        <dbReference type="ARBA" id="ARBA00022989"/>
    </source>
</evidence>
<keyword evidence="11" id="KW-1185">Reference proteome</keyword>
<dbReference type="PANTHER" id="PTHR34979">
    <property type="entry name" value="INNER MEMBRANE PROTEIN YGAZ"/>
    <property type="match status" value="1"/>
</dbReference>
<keyword evidence="4" id="KW-1003">Cell membrane</keyword>
<comment type="caution">
    <text evidence="10">The sequence shown here is derived from an EMBL/GenBank/DDBJ whole genome shotgun (WGS) entry which is preliminary data.</text>
</comment>
<gene>
    <name evidence="10" type="ORF">RM445_29705</name>
</gene>
<feature type="region of interest" description="Disordered" evidence="8">
    <location>
        <begin position="220"/>
        <end position="246"/>
    </location>
</feature>
<dbReference type="RefSeq" id="WP_311560183.1">
    <property type="nucleotide sequence ID" value="NZ_JAVREJ010000040.1"/>
</dbReference>
<dbReference type="PANTHER" id="PTHR34979:SF1">
    <property type="entry name" value="INNER MEMBRANE PROTEIN YGAZ"/>
    <property type="match status" value="1"/>
</dbReference>
<name>A0ABU2NI86_9PSEU</name>
<keyword evidence="5 9" id="KW-0812">Transmembrane</keyword>
<evidence type="ECO:0000256" key="4">
    <source>
        <dbReference type="ARBA" id="ARBA00022475"/>
    </source>
</evidence>
<proteinExistence type="inferred from homology"/>
<keyword evidence="6 9" id="KW-1133">Transmembrane helix</keyword>
<evidence type="ECO:0000256" key="9">
    <source>
        <dbReference type="SAM" id="Phobius"/>
    </source>
</evidence>
<comment type="subcellular location">
    <subcellularLocation>
        <location evidence="1">Cell membrane</location>
        <topology evidence="1">Multi-pass membrane protein</topology>
    </subcellularLocation>
</comment>
<reference evidence="11" key="1">
    <citation type="submission" date="2023-07" db="EMBL/GenBank/DDBJ databases">
        <title>30 novel species of actinomycetes from the DSMZ collection.</title>
        <authorList>
            <person name="Nouioui I."/>
        </authorList>
    </citation>
    <scope>NUCLEOTIDE SEQUENCE [LARGE SCALE GENOMIC DNA]</scope>
    <source>
        <strain evidence="11">DSM 45834</strain>
    </source>
</reference>
<evidence type="ECO:0000313" key="10">
    <source>
        <dbReference type="EMBL" id="MDT0353673.1"/>
    </source>
</evidence>
<accession>A0ABU2NI86</accession>
<dbReference type="Pfam" id="PF03591">
    <property type="entry name" value="AzlC"/>
    <property type="match status" value="1"/>
</dbReference>
<feature type="transmembrane region" description="Helical" evidence="9">
    <location>
        <begin position="128"/>
        <end position="153"/>
    </location>
</feature>
<feature type="transmembrane region" description="Helical" evidence="9">
    <location>
        <begin position="159"/>
        <end position="179"/>
    </location>
</feature>
<dbReference type="EMBL" id="JAVREJ010000040">
    <property type="protein sequence ID" value="MDT0353673.1"/>
    <property type="molecule type" value="Genomic_DNA"/>
</dbReference>
<keyword evidence="7 9" id="KW-0472">Membrane</keyword>
<evidence type="ECO:0000256" key="2">
    <source>
        <dbReference type="ARBA" id="ARBA00010735"/>
    </source>
</evidence>
<evidence type="ECO:0000256" key="8">
    <source>
        <dbReference type="SAM" id="MobiDB-lite"/>
    </source>
</evidence>
<dbReference type="InterPro" id="IPR011606">
    <property type="entry name" value="Brnchd-chn_aa_trnsp_permease"/>
</dbReference>
<protein>
    <submittedName>
        <fullName evidence="10">AzlC family ABC transporter permease</fullName>
    </submittedName>
</protein>
<feature type="transmembrane region" description="Helical" evidence="9">
    <location>
        <begin position="58"/>
        <end position="80"/>
    </location>
</feature>
<keyword evidence="3" id="KW-0813">Transport</keyword>
<dbReference type="Proteomes" id="UP001183202">
    <property type="component" value="Unassembled WGS sequence"/>
</dbReference>
<organism evidence="10 11">
    <name type="scientific">Pseudonocardia charpentierae</name>
    <dbReference type="NCBI Taxonomy" id="3075545"/>
    <lineage>
        <taxon>Bacteria</taxon>
        <taxon>Bacillati</taxon>
        <taxon>Actinomycetota</taxon>
        <taxon>Actinomycetes</taxon>
        <taxon>Pseudonocardiales</taxon>
        <taxon>Pseudonocardiaceae</taxon>
        <taxon>Pseudonocardia</taxon>
    </lineage>
</organism>
<feature type="transmembrane region" description="Helical" evidence="9">
    <location>
        <begin position="191"/>
        <end position="218"/>
    </location>
</feature>
<evidence type="ECO:0000313" key="11">
    <source>
        <dbReference type="Proteomes" id="UP001183202"/>
    </source>
</evidence>
<evidence type="ECO:0000256" key="1">
    <source>
        <dbReference type="ARBA" id="ARBA00004651"/>
    </source>
</evidence>
<evidence type="ECO:0000256" key="3">
    <source>
        <dbReference type="ARBA" id="ARBA00022448"/>
    </source>
</evidence>